<dbReference type="AlphaFoldDB" id="A0A8R1TPA2"/>
<evidence type="ECO:0000256" key="2">
    <source>
        <dbReference type="ARBA" id="ARBA00004123"/>
    </source>
</evidence>
<dbReference type="EMBL" id="CMVM020000045">
    <property type="status" value="NOT_ANNOTATED_CDS"/>
    <property type="molecule type" value="Genomic_DNA"/>
</dbReference>
<evidence type="ECO:0000256" key="1">
    <source>
        <dbReference type="ARBA" id="ARBA00000707"/>
    </source>
</evidence>
<dbReference type="PROSITE" id="PS00972">
    <property type="entry name" value="USP_1"/>
    <property type="match status" value="1"/>
</dbReference>
<dbReference type="InterPro" id="IPR028889">
    <property type="entry name" value="USP"/>
</dbReference>
<organism evidence="13 14">
    <name type="scientific">Onchocerca volvulus</name>
    <dbReference type="NCBI Taxonomy" id="6282"/>
    <lineage>
        <taxon>Eukaryota</taxon>
        <taxon>Metazoa</taxon>
        <taxon>Ecdysozoa</taxon>
        <taxon>Nematoda</taxon>
        <taxon>Chromadorea</taxon>
        <taxon>Rhabditida</taxon>
        <taxon>Spirurina</taxon>
        <taxon>Spiruromorpha</taxon>
        <taxon>Filarioidea</taxon>
        <taxon>Onchocercidae</taxon>
        <taxon>Onchocerca</taxon>
    </lineage>
</organism>
<comment type="similarity">
    <text evidence="3">Belongs to the peptidase C19 family.</text>
</comment>
<dbReference type="OMA" id="IYERVIC"/>
<feature type="domain" description="USP" evidence="12">
    <location>
        <begin position="98"/>
        <end position="408"/>
    </location>
</feature>
<dbReference type="Gene3D" id="3.90.70.10">
    <property type="entry name" value="Cysteine proteinases"/>
    <property type="match status" value="1"/>
</dbReference>
<reference evidence="13" key="2">
    <citation type="submission" date="2022-06" db="UniProtKB">
        <authorList>
            <consortium name="EnsemblMetazoa"/>
        </authorList>
    </citation>
    <scope>IDENTIFICATION</scope>
</reference>
<comment type="catalytic activity">
    <reaction evidence="1">
        <text>Thiol-dependent hydrolysis of ester, thioester, amide, peptide and isopeptide bonds formed by the C-terminal Gly of ubiquitin (a 76-residue protein attached to proteins as an intracellular targeting signal).</text>
        <dbReference type="EC" id="3.4.19.12"/>
    </reaction>
</comment>
<dbReference type="Pfam" id="PF24543">
    <property type="entry name" value="Usp-48"/>
    <property type="match status" value="1"/>
</dbReference>
<keyword evidence="14" id="KW-1185">Reference proteome</keyword>
<dbReference type="PANTHER" id="PTHR24006">
    <property type="entry name" value="UBIQUITIN CARBOXYL-TERMINAL HYDROLASE"/>
    <property type="match status" value="1"/>
</dbReference>
<dbReference type="InterPro" id="IPR029071">
    <property type="entry name" value="Ubiquitin-like_domsf"/>
</dbReference>
<sequence>MGCVTKRRNTGTSRRNVANDCEIPDKIDFNAAWKVYMLNKSACLLHYVPNPKTKNCRDNPYCLGRLGLEKWDKLLGCIKNENKISTDLDRRDISKMPCGLVNLGNSCYVNSFLQIFFNDPVFRKCIYDWRPVANFVKPEGEKINIEELMHCIQKLFITLQITPYVSSSFYFLSFEDTSAESLVRLLQLDGNQHDALEFQILFFGKLEKLLSYHVEWHEVRETILKRFQGVITQTISCKCGRRSVTELPFNPFYLSIEKARSLSKALEYYFLPEELPDYKCSECGQTGSAQNRLAIKEPPPVLTIQLNRFTYDAVGHKKKIHSPLQYPRVLQLGDVRYEICAVMIHEGPNADCGHYYDLIKHPGTKQWFTYNDEVVKPSATPGVCVEKERTSKVTADMKGCYALVYRRENEENSTIPVVPEDLLGDIASKLEEEFIAQTSATTEMTLRLKKTVEDYYKRLTNTFDKLQVKKGEEILKSPDDIVFMPTELFSTVLSHEFSKMVENNEEVFKNVANSTRSATVIKSLNYKNADENGSKSSFSLCTHNRVSLGSVRSGAVKAVMKNAASSFLASYGVEFDDLKTGLDICLECVEALKVRNEFVRKVHLKERLVKQLLREKAKRYYHSENCFWVSVRCLSQYRQLALRSHEQSMKSCAEVTELNYFWPCKRFERQKSIADCDPSTSEVSQRFSLETGSGKTVDEFGLPDDFAPVTLSSNGGDSSEITVNGNEVLANSSATDNASAQNAFLNRKRDNRKRTVLYCKDEVDDSVMEKCTDNYQISLVNDLKSSKKQKLFVNDTYSITRQTRSSSESPPDITEVPDVISTCVGKTECDEGDETKVEESIDANEICNNNLITGNFDECGSSQMYFEKEESKGESSTTNNNTQASLENNIQSRNTLQEDLDCTQSDDEDEEERSSVVFNGDLRCEHGLLDYECWMTNERRIVVDENEWKQLTAEIFEPDHLWCVSVDEFPCSICKSGYLYKRDDWEETLRRMKEIRLAIGELIRTAVRRTIAVKSSTPQIYERVICRNFLKNMISRFKSRVRNPTIPTICQDCMLCSQHRKPCVLIDNTEGLAVPLTLEEWEKILTAMQIGEDDVKLICLDNKGVCEMFCDECFRQQQLQVEHQRFVYENGAEIYVKLKSDKNDEPIKTANGDLIAPFNATPSLIRPERHATTRRAVAKCSMVFKMTSLNTIHQLKIKIYQKTGQLPNDQLIYMKERLLNDSDTLEEARVDPQELTETPLTLIVQQPTDIPTEPRQLERGFADTALSHS</sequence>
<dbReference type="GO" id="GO:0016579">
    <property type="term" value="P:protein deubiquitination"/>
    <property type="evidence" value="ECO:0007669"/>
    <property type="project" value="InterPro"/>
</dbReference>
<evidence type="ECO:0000256" key="4">
    <source>
        <dbReference type="ARBA" id="ARBA00012759"/>
    </source>
</evidence>
<evidence type="ECO:0000259" key="11">
    <source>
        <dbReference type="PROSITE" id="PS50053"/>
    </source>
</evidence>
<evidence type="ECO:0000256" key="9">
    <source>
        <dbReference type="ARBA" id="ARBA00023242"/>
    </source>
</evidence>
<dbReference type="EC" id="3.4.19.12" evidence="4"/>
<dbReference type="PROSITE" id="PS50235">
    <property type="entry name" value="USP_3"/>
    <property type="match status" value="1"/>
</dbReference>
<dbReference type="SUPFAM" id="SSF54236">
    <property type="entry name" value="Ubiquitin-like"/>
    <property type="match status" value="1"/>
</dbReference>
<protein>
    <recommendedName>
        <fullName evidence="4">ubiquitinyl hydrolase 1</fullName>
        <ecNumber evidence="4">3.4.19.12</ecNumber>
    </recommendedName>
</protein>
<evidence type="ECO:0000313" key="14">
    <source>
        <dbReference type="Proteomes" id="UP000024404"/>
    </source>
</evidence>
<name>A0A8R1TPA2_ONCVO</name>
<dbReference type="InterPro" id="IPR000626">
    <property type="entry name" value="Ubiquitin-like_dom"/>
</dbReference>
<dbReference type="EnsemblMetazoa" id="OVOC1492.1">
    <property type="protein sequence ID" value="OVOC1492.1"/>
    <property type="gene ID" value="WBGene00238301"/>
</dbReference>
<evidence type="ECO:0000256" key="8">
    <source>
        <dbReference type="ARBA" id="ARBA00022807"/>
    </source>
</evidence>
<accession>A0A8R1TPA2</accession>
<comment type="subcellular location">
    <subcellularLocation>
        <location evidence="2">Nucleus</location>
    </subcellularLocation>
</comment>
<keyword evidence="8" id="KW-0788">Thiol protease</keyword>
<keyword evidence="7" id="KW-0378">Hydrolase</keyword>
<dbReference type="GO" id="GO:0005829">
    <property type="term" value="C:cytosol"/>
    <property type="evidence" value="ECO:0007669"/>
    <property type="project" value="TreeGrafter"/>
</dbReference>
<evidence type="ECO:0000256" key="5">
    <source>
        <dbReference type="ARBA" id="ARBA00022670"/>
    </source>
</evidence>
<evidence type="ECO:0000256" key="6">
    <source>
        <dbReference type="ARBA" id="ARBA00022786"/>
    </source>
</evidence>
<evidence type="ECO:0000256" key="3">
    <source>
        <dbReference type="ARBA" id="ARBA00009085"/>
    </source>
</evidence>
<dbReference type="Proteomes" id="UP000024404">
    <property type="component" value="Unassembled WGS sequence"/>
</dbReference>
<dbReference type="Gene3D" id="3.10.20.90">
    <property type="entry name" value="Phosphatidylinositol 3-kinase Catalytic Subunit, Chain A, domain 1"/>
    <property type="match status" value="1"/>
</dbReference>
<reference evidence="14" key="1">
    <citation type="submission" date="2013-10" db="EMBL/GenBank/DDBJ databases">
        <title>Genome sequencing of Onchocerca volvulus.</title>
        <authorList>
            <person name="Cotton J."/>
            <person name="Tsai J."/>
            <person name="Stanley E."/>
            <person name="Tracey A."/>
            <person name="Holroyd N."/>
            <person name="Lustigman S."/>
            <person name="Berriman M."/>
        </authorList>
    </citation>
    <scope>NUCLEOTIDE SEQUENCE</scope>
</reference>
<dbReference type="GO" id="GO:0005634">
    <property type="term" value="C:nucleus"/>
    <property type="evidence" value="ECO:0007669"/>
    <property type="project" value="UniProtKB-SubCell"/>
</dbReference>
<dbReference type="PROSITE" id="PS50053">
    <property type="entry name" value="UBIQUITIN_2"/>
    <property type="match status" value="1"/>
</dbReference>
<dbReference type="GO" id="GO:0006508">
    <property type="term" value="P:proteolysis"/>
    <property type="evidence" value="ECO:0007669"/>
    <property type="project" value="UniProtKB-KW"/>
</dbReference>
<keyword evidence="5" id="KW-0645">Protease</keyword>
<dbReference type="SUPFAM" id="SSF54001">
    <property type="entry name" value="Cysteine proteinases"/>
    <property type="match status" value="1"/>
</dbReference>
<evidence type="ECO:0000313" key="13">
    <source>
        <dbReference type="EnsemblMetazoa" id="OVOC1492.1"/>
    </source>
</evidence>
<dbReference type="InterPro" id="IPR001394">
    <property type="entry name" value="Peptidase_C19_UCH"/>
</dbReference>
<keyword evidence="9" id="KW-0539">Nucleus</keyword>
<feature type="region of interest" description="Disordered" evidence="10">
    <location>
        <begin position="1247"/>
        <end position="1269"/>
    </location>
</feature>
<dbReference type="GO" id="GO:0004843">
    <property type="term" value="F:cysteine-type deubiquitinase activity"/>
    <property type="evidence" value="ECO:0007669"/>
    <property type="project" value="UniProtKB-EC"/>
</dbReference>
<dbReference type="InterPro" id="IPR050164">
    <property type="entry name" value="Peptidase_C19"/>
</dbReference>
<feature type="domain" description="Ubiquitin-like" evidence="11">
    <location>
        <begin position="1190"/>
        <end position="1233"/>
    </location>
</feature>
<dbReference type="InterPro" id="IPR038765">
    <property type="entry name" value="Papain-like_cys_pep_sf"/>
</dbReference>
<proteinExistence type="inferred from homology"/>
<evidence type="ECO:0000256" key="7">
    <source>
        <dbReference type="ARBA" id="ARBA00022801"/>
    </source>
</evidence>
<evidence type="ECO:0000256" key="10">
    <source>
        <dbReference type="SAM" id="MobiDB-lite"/>
    </source>
</evidence>
<dbReference type="InterPro" id="IPR057775">
    <property type="entry name" value="USP48_dom"/>
</dbReference>
<dbReference type="PANTHER" id="PTHR24006:SF722">
    <property type="entry name" value="UBIQUITIN CARBOXYL-TERMINAL HYDROLASE 48"/>
    <property type="match status" value="1"/>
</dbReference>
<keyword evidence="6" id="KW-0833">Ubl conjugation pathway</keyword>
<evidence type="ECO:0000259" key="12">
    <source>
        <dbReference type="PROSITE" id="PS50235"/>
    </source>
</evidence>
<dbReference type="InterPro" id="IPR018200">
    <property type="entry name" value="USP_CS"/>
</dbReference>
<dbReference type="Pfam" id="PF00443">
    <property type="entry name" value="UCH"/>
    <property type="match status" value="1"/>
</dbReference>